<reference evidence="8 9" key="1">
    <citation type="journal article" date="2013" name="Genome Announc.">
        <title>Draft genome sequence of the moderately halophilic gammaproteobacterium Halomonas anticariensis FP35.</title>
        <authorList>
            <person name="Tahrioui A."/>
            <person name="Quesada E."/>
            <person name="Llamas I."/>
        </authorList>
    </citation>
    <scope>NUCLEOTIDE SEQUENCE [LARGE SCALE GENOMIC DNA]</scope>
    <source>
        <strain evidence="9">DSM 16096 / CECT 5854 / LMG 22089 / FP35</strain>
    </source>
</reference>
<dbReference type="SMART" id="SM00849">
    <property type="entry name" value="Lactamase_B"/>
    <property type="match status" value="1"/>
</dbReference>
<feature type="transmembrane region" description="Helical" evidence="6">
    <location>
        <begin position="396"/>
        <end position="417"/>
    </location>
</feature>
<keyword evidence="5 6" id="KW-0472">Membrane</keyword>
<evidence type="ECO:0000313" key="8">
    <source>
        <dbReference type="EMBL" id="EPC03867.1"/>
    </source>
</evidence>
<dbReference type="PANTHER" id="PTHR30619:SF1">
    <property type="entry name" value="RECOMBINATION PROTEIN 2"/>
    <property type="match status" value="1"/>
</dbReference>
<feature type="transmembrane region" description="Helical" evidence="6">
    <location>
        <begin position="30"/>
        <end position="55"/>
    </location>
</feature>
<feature type="transmembrane region" description="Helical" evidence="6">
    <location>
        <begin position="231"/>
        <end position="254"/>
    </location>
</feature>
<dbReference type="InterPro" id="IPR001279">
    <property type="entry name" value="Metallo-B-lactamas"/>
</dbReference>
<feature type="transmembrane region" description="Helical" evidence="6">
    <location>
        <begin position="481"/>
        <end position="500"/>
    </location>
</feature>
<dbReference type="EMBL" id="ASTJ01000011">
    <property type="protein sequence ID" value="EPC03867.1"/>
    <property type="molecule type" value="Genomic_DNA"/>
</dbReference>
<dbReference type="Pfam" id="PF00753">
    <property type="entry name" value="Lactamase_B"/>
    <property type="match status" value="1"/>
</dbReference>
<dbReference type="SUPFAM" id="SSF56281">
    <property type="entry name" value="Metallo-hydrolase/oxidoreductase"/>
    <property type="match status" value="1"/>
</dbReference>
<evidence type="ECO:0000256" key="2">
    <source>
        <dbReference type="ARBA" id="ARBA00022475"/>
    </source>
</evidence>
<feature type="transmembrane region" description="Helical" evidence="6">
    <location>
        <begin position="330"/>
        <end position="349"/>
    </location>
</feature>
<dbReference type="InterPro" id="IPR035681">
    <property type="entry name" value="ComA-like_MBL"/>
</dbReference>
<keyword evidence="9" id="KW-1185">Reference proteome</keyword>
<feature type="transmembrane region" description="Helical" evidence="6">
    <location>
        <begin position="454"/>
        <end position="474"/>
    </location>
</feature>
<dbReference type="GO" id="GO:0030420">
    <property type="term" value="P:establishment of competence for transformation"/>
    <property type="evidence" value="ECO:0007669"/>
    <property type="project" value="InterPro"/>
</dbReference>
<dbReference type="PANTHER" id="PTHR30619">
    <property type="entry name" value="DNA INTERNALIZATION/COMPETENCE PROTEIN COMEC/REC2"/>
    <property type="match status" value="1"/>
</dbReference>
<sequence length="759" mass="83245">MRVGLAMPLAVAALMGAGLGSLSLPGLFDIWALALLFAIWWRHALLVLLVVAMAAGQVLWASQAQLPPGLSGVDLRIEGSIVSLVDEGERARLLFDVDACRPLESPRLSCDRLRRVRLSAYAVEDWQAGERWALSVRLRPPRGFLNPNAFDYGAWLWREGIDATGYVRTEPPSVRLAGPRFSLQRVALAYLDEQPLDESTRRWLAALTLGASERLDSDDWELLNASGTTHLMVISGLHVGLVATFVLLLARAAARLVTPGRWRMAVWPWWVAAGASVAYACLAGLEPPAMRAMIMTLIGLWVASGRHAPGVWQGWWLALALVVASEPLSAWRPGLWLSFVAVALLILIWQRCERPRGVWGWCWALLRTQGLLAPLMAAAVLLAFERLAPVAPLVNLLAVPLVSILMVPLGLLGWLLVGVPPLAQGSWQLFAWLADALVALLSHAASWWPVWEPVYWRVLPLAWMLGIIALLWALPGLARALRMVGTVLLVALVLVIVPPATTSGTVRVRVYDVGQGQLMEFRTATHRLLYDTGPRFRSGFMPLSTLWPSGQTFDRVIVSHADLDHAGGVPSLTEHHVARYLAPVGEDIGVPFSACRAGDGWRWDGVDFRFLWPPRSDLGEWSSNDRSCVLLVEAGEHRMLVTGDVGRDVERRFLRQVPLPLQVLVAGHHGSRSSSGPQMVTALAPRYAIFSTGHDNAFGHPHDEVVRRFRRGQSCLWNTALDGAVTLRLGDAAGMAIAAMRERPGSGVEGFCHEVKLQP</sequence>
<keyword evidence="4 6" id="KW-1133">Transmembrane helix</keyword>
<dbReference type="eggNOG" id="COG0658">
    <property type="taxonomic scope" value="Bacteria"/>
</dbReference>
<dbReference type="InterPro" id="IPR052159">
    <property type="entry name" value="Competence_DNA_uptake"/>
</dbReference>
<dbReference type="InterPro" id="IPR004797">
    <property type="entry name" value="Competence_ComEC/Rec2"/>
</dbReference>
<evidence type="ECO:0000256" key="4">
    <source>
        <dbReference type="ARBA" id="ARBA00022989"/>
    </source>
</evidence>
<dbReference type="Pfam" id="PF03772">
    <property type="entry name" value="Competence"/>
    <property type="match status" value="1"/>
</dbReference>
<evidence type="ECO:0000256" key="1">
    <source>
        <dbReference type="ARBA" id="ARBA00004651"/>
    </source>
</evidence>
<dbReference type="OrthoDB" id="9761531at2"/>
<evidence type="ECO:0000256" key="5">
    <source>
        <dbReference type="ARBA" id="ARBA00023136"/>
    </source>
</evidence>
<evidence type="ECO:0000256" key="6">
    <source>
        <dbReference type="SAM" id="Phobius"/>
    </source>
</evidence>
<dbReference type="eggNOG" id="COG2333">
    <property type="taxonomic scope" value="Bacteria"/>
</dbReference>
<name>S2KP67_LITA3</name>
<dbReference type="Gene3D" id="3.60.15.10">
    <property type="entry name" value="Ribonuclease Z/Hydroxyacylglutathione hydrolase-like"/>
    <property type="match status" value="1"/>
</dbReference>
<evidence type="ECO:0000313" key="9">
    <source>
        <dbReference type="Proteomes" id="UP000014463"/>
    </source>
</evidence>
<dbReference type="CDD" id="cd07731">
    <property type="entry name" value="ComA-like_MBL-fold"/>
    <property type="match status" value="1"/>
</dbReference>
<evidence type="ECO:0000259" key="7">
    <source>
        <dbReference type="SMART" id="SM00849"/>
    </source>
</evidence>
<dbReference type="InterPro" id="IPR004477">
    <property type="entry name" value="ComEC_N"/>
</dbReference>
<dbReference type="RefSeq" id="WP_016414601.1">
    <property type="nucleotide sequence ID" value="NZ_AUAB01000014.1"/>
</dbReference>
<comment type="caution">
    <text evidence="8">The sequence shown here is derived from an EMBL/GenBank/DDBJ whole genome shotgun (WGS) entry which is preliminary data.</text>
</comment>
<keyword evidence="3 6" id="KW-0812">Transmembrane</keyword>
<dbReference type="InterPro" id="IPR036866">
    <property type="entry name" value="RibonucZ/Hydroxyglut_hydro"/>
</dbReference>
<feature type="transmembrane region" description="Helical" evidence="6">
    <location>
        <begin position="266"/>
        <end position="285"/>
    </location>
</feature>
<gene>
    <name evidence="8" type="ORF">L861_00800</name>
</gene>
<dbReference type="NCBIfam" id="TIGR00360">
    <property type="entry name" value="ComEC_N-term"/>
    <property type="match status" value="1"/>
</dbReference>
<dbReference type="Proteomes" id="UP000014463">
    <property type="component" value="Unassembled WGS sequence"/>
</dbReference>
<dbReference type="STRING" id="1121939.L861_00800"/>
<organism evidence="8 9">
    <name type="scientific">Litchfieldella anticariensis (strain DSM 16096 / CECT 5854 / CIP 108499 / LMG 22089 / FP35)</name>
    <name type="common">Halomonas anticariensis</name>
    <dbReference type="NCBI Taxonomy" id="1121939"/>
    <lineage>
        <taxon>Bacteria</taxon>
        <taxon>Pseudomonadati</taxon>
        <taxon>Pseudomonadota</taxon>
        <taxon>Gammaproteobacteria</taxon>
        <taxon>Oceanospirillales</taxon>
        <taxon>Halomonadaceae</taxon>
        <taxon>Litchfieldella</taxon>
    </lineage>
</organism>
<dbReference type="AlphaFoldDB" id="S2KP67"/>
<dbReference type="Pfam" id="PF13567">
    <property type="entry name" value="DUF4131"/>
    <property type="match status" value="1"/>
</dbReference>
<comment type="subcellular location">
    <subcellularLocation>
        <location evidence="1">Cell membrane</location>
        <topology evidence="1">Multi-pass membrane protein</topology>
    </subcellularLocation>
</comment>
<evidence type="ECO:0000256" key="3">
    <source>
        <dbReference type="ARBA" id="ARBA00022692"/>
    </source>
</evidence>
<dbReference type="PATRIC" id="fig|1121939.11.peg.143"/>
<dbReference type="NCBIfam" id="TIGR00361">
    <property type="entry name" value="ComEC_Rec2"/>
    <property type="match status" value="1"/>
</dbReference>
<proteinExistence type="predicted"/>
<accession>S2KP67</accession>
<protein>
    <recommendedName>
        <fullName evidence="7">Metallo-beta-lactamase domain-containing protein</fullName>
    </recommendedName>
</protein>
<feature type="domain" description="Metallo-beta-lactamase" evidence="7">
    <location>
        <begin position="515"/>
        <end position="694"/>
    </location>
</feature>
<keyword evidence="2" id="KW-1003">Cell membrane</keyword>
<dbReference type="GO" id="GO:0005886">
    <property type="term" value="C:plasma membrane"/>
    <property type="evidence" value="ECO:0007669"/>
    <property type="project" value="UniProtKB-SubCell"/>
</dbReference>
<feature type="transmembrane region" description="Helical" evidence="6">
    <location>
        <begin position="361"/>
        <end position="384"/>
    </location>
</feature>
<dbReference type="InterPro" id="IPR025405">
    <property type="entry name" value="DUF4131"/>
</dbReference>
<feature type="transmembrane region" description="Helical" evidence="6">
    <location>
        <begin position="429"/>
        <end position="448"/>
    </location>
</feature>